<keyword evidence="7 11" id="KW-0195">Cyclin</keyword>
<evidence type="ECO:0000256" key="5">
    <source>
        <dbReference type="ARBA" id="ARBA00022517"/>
    </source>
</evidence>
<protein>
    <submittedName>
        <fullName evidence="14">RNA-binding protein required for bioproteinsis of the ribosomal 60S subunit</fullName>
    </submittedName>
</protein>
<evidence type="ECO:0000256" key="10">
    <source>
        <dbReference type="ARBA" id="ARBA00023242"/>
    </source>
</evidence>
<proteinExistence type="inferred from homology"/>
<accession>A0A367KPR1</accession>
<feature type="domain" description="Brix" evidence="13">
    <location>
        <begin position="268"/>
        <end position="471"/>
    </location>
</feature>
<sequence length="531" mass="62485">MLDRWSLVKSREEDLKYVSENDYVKIRIWFCHLIQKLAKRLQLRQQVVATAFVYFKRFYINNSLRETDPVLVLVTCVYLATKIEECPIHIKMVTQEAKNVFQSEFGGFPYDSSKVAEFEFYLLEELEFYLIVWHPYRSLTQICNELGMRESGLQYAWFIVNDSYRTDVCLLYPPHLIALAAIYLTVVLNHADFAPGSAGDQRDMKQWFADLNVDIKSIIEISQEILAIYEVWADWKEEKMLLLYKKLKKLVKNKSSEQKSKDKRINKQRVMMLCSRGVTYRYRHLLSDLEAMMPHSKKDAKLDTKNNLYILNELADLNNCNNAVFFEVRKKQDLYVWMAKTPNGPSVKFHLQNLHTMDELKMTGNCLKGSRHILSFDKTFDSAPHWSLLKELLGQVFNVPKGSRRSKPFIDHVLSFSIVDNRVWFRNYQIVEKNAQNTPGFNPMDKDDISLVEIGPRFCLTPIRIFEGSFGGPTVYENPEFVHPNFVRSAIRKEKLEKYTKRQKSNFERENRIRMAEESRETEASDKRVFQ</sequence>
<keyword evidence="5" id="KW-0690">Ribosome biogenesis</keyword>
<dbReference type="InterPro" id="IPR013763">
    <property type="entry name" value="Cyclin-like_dom"/>
</dbReference>
<dbReference type="Proteomes" id="UP000253551">
    <property type="component" value="Unassembled WGS sequence"/>
</dbReference>
<dbReference type="FunFam" id="1.10.472.10:FF:000076">
    <property type="entry name" value="RNA polymerase II holoenzyme cyclin-like subunit"/>
    <property type="match status" value="1"/>
</dbReference>
<evidence type="ECO:0000256" key="8">
    <source>
        <dbReference type="ARBA" id="ARBA00023159"/>
    </source>
</evidence>
<dbReference type="Pfam" id="PF04427">
    <property type="entry name" value="Brix"/>
    <property type="match status" value="1"/>
</dbReference>
<dbReference type="OrthoDB" id="1638493at2759"/>
<dbReference type="SUPFAM" id="SSF47954">
    <property type="entry name" value="Cyclin-like"/>
    <property type="match status" value="2"/>
</dbReference>
<dbReference type="AlphaFoldDB" id="A0A367KPR1"/>
<evidence type="ECO:0000256" key="4">
    <source>
        <dbReference type="ARBA" id="ARBA00022491"/>
    </source>
</evidence>
<evidence type="ECO:0000256" key="3">
    <source>
        <dbReference type="ARBA" id="ARBA00008638"/>
    </source>
</evidence>
<reference evidence="14 15" key="1">
    <citation type="journal article" date="2018" name="G3 (Bethesda)">
        <title>Phylogenetic and Phylogenomic Definition of Rhizopus Species.</title>
        <authorList>
            <person name="Gryganskyi A.P."/>
            <person name="Golan J."/>
            <person name="Dolatabadi S."/>
            <person name="Mondo S."/>
            <person name="Robb S."/>
            <person name="Idnurm A."/>
            <person name="Muszewska A."/>
            <person name="Steczkiewicz K."/>
            <person name="Masonjones S."/>
            <person name="Liao H.L."/>
            <person name="Gajdeczka M.T."/>
            <person name="Anike F."/>
            <person name="Vuek A."/>
            <person name="Anishchenko I.M."/>
            <person name="Voigt K."/>
            <person name="de Hoog G.S."/>
            <person name="Smith M.E."/>
            <person name="Heitman J."/>
            <person name="Vilgalys R."/>
            <person name="Stajich J.E."/>
        </authorList>
    </citation>
    <scope>NUCLEOTIDE SEQUENCE [LARGE SCALE GENOMIC DNA]</scope>
    <source>
        <strain evidence="14 15">LSU 92-RS-03</strain>
    </source>
</reference>
<keyword evidence="4" id="KW-0678">Repressor</keyword>
<keyword evidence="9" id="KW-0804">Transcription</keyword>
<dbReference type="GO" id="GO:0006364">
    <property type="term" value="P:rRNA processing"/>
    <property type="evidence" value="ECO:0007669"/>
    <property type="project" value="InterPro"/>
</dbReference>
<dbReference type="InterPro" id="IPR026532">
    <property type="entry name" value="BRX1"/>
</dbReference>
<dbReference type="PANTHER" id="PTHR13634:SF0">
    <property type="entry name" value="RIBOSOME BIOGENESIS PROTEIN BRX1 HOMOLOG"/>
    <property type="match status" value="1"/>
</dbReference>
<dbReference type="InterPro" id="IPR036915">
    <property type="entry name" value="Cyclin-like_sf"/>
</dbReference>
<evidence type="ECO:0000313" key="14">
    <source>
        <dbReference type="EMBL" id="RCI04137.1"/>
    </source>
</evidence>
<comment type="subcellular location">
    <subcellularLocation>
        <location evidence="1">Nucleus</location>
        <location evidence="1">Nucleolus</location>
    </subcellularLocation>
</comment>
<gene>
    <name evidence="14" type="primary">BRX1</name>
    <name evidence="14" type="ORF">CU098_001942</name>
</gene>
<comment type="similarity">
    <text evidence="3">Belongs to the cyclin family. Cyclin C subfamily.</text>
</comment>
<evidence type="ECO:0000259" key="13">
    <source>
        <dbReference type="PROSITE" id="PS50833"/>
    </source>
</evidence>
<comment type="similarity">
    <text evidence="2">Belongs to the BRX1 family.</text>
</comment>
<evidence type="ECO:0000256" key="12">
    <source>
        <dbReference type="SAM" id="MobiDB-lite"/>
    </source>
</evidence>
<comment type="caution">
    <text evidence="14">The sequence shown here is derived from an EMBL/GenBank/DDBJ whole genome shotgun (WGS) entry which is preliminary data.</text>
</comment>
<dbReference type="SMART" id="SM00385">
    <property type="entry name" value="CYCLIN"/>
    <property type="match status" value="2"/>
</dbReference>
<dbReference type="GO" id="GO:0000027">
    <property type="term" value="P:ribosomal large subunit assembly"/>
    <property type="evidence" value="ECO:0007669"/>
    <property type="project" value="TreeGrafter"/>
</dbReference>
<keyword evidence="15" id="KW-1185">Reference proteome</keyword>
<dbReference type="Pfam" id="PF00134">
    <property type="entry name" value="Cyclin_N"/>
    <property type="match status" value="1"/>
</dbReference>
<evidence type="ECO:0000256" key="1">
    <source>
        <dbReference type="ARBA" id="ARBA00004604"/>
    </source>
</evidence>
<dbReference type="Gene3D" id="1.10.472.10">
    <property type="entry name" value="Cyclin-like"/>
    <property type="match status" value="2"/>
</dbReference>
<keyword evidence="10" id="KW-0539">Nucleus</keyword>
<dbReference type="PROSITE" id="PS50833">
    <property type="entry name" value="BRIX"/>
    <property type="match status" value="1"/>
</dbReference>
<organism evidence="14 15">
    <name type="scientific">Rhizopus stolonifer</name>
    <name type="common">Rhizopus nigricans</name>
    <dbReference type="NCBI Taxonomy" id="4846"/>
    <lineage>
        <taxon>Eukaryota</taxon>
        <taxon>Fungi</taxon>
        <taxon>Fungi incertae sedis</taxon>
        <taxon>Mucoromycota</taxon>
        <taxon>Mucoromycotina</taxon>
        <taxon>Mucoromycetes</taxon>
        <taxon>Mucorales</taxon>
        <taxon>Mucorineae</taxon>
        <taxon>Rhizopodaceae</taxon>
        <taxon>Rhizopus</taxon>
    </lineage>
</organism>
<keyword evidence="8" id="KW-0010">Activator</keyword>
<evidence type="ECO:0000256" key="9">
    <source>
        <dbReference type="ARBA" id="ARBA00023163"/>
    </source>
</evidence>
<keyword evidence="6" id="KW-0805">Transcription regulation</keyword>
<dbReference type="GO" id="GO:0019843">
    <property type="term" value="F:rRNA binding"/>
    <property type="evidence" value="ECO:0007669"/>
    <property type="project" value="InterPro"/>
</dbReference>
<feature type="region of interest" description="Disordered" evidence="12">
    <location>
        <begin position="501"/>
        <end position="531"/>
    </location>
</feature>
<dbReference type="GO" id="GO:0005730">
    <property type="term" value="C:nucleolus"/>
    <property type="evidence" value="ECO:0007669"/>
    <property type="project" value="UniProtKB-SubCell"/>
</dbReference>
<dbReference type="EMBL" id="PJQM01000776">
    <property type="protein sequence ID" value="RCI04137.1"/>
    <property type="molecule type" value="Genomic_DNA"/>
</dbReference>
<evidence type="ECO:0000256" key="2">
    <source>
        <dbReference type="ARBA" id="ARBA00006369"/>
    </source>
</evidence>
<dbReference type="CDD" id="cd20513">
    <property type="entry name" value="CYCLIN_CCNC_rpt1"/>
    <property type="match status" value="1"/>
</dbReference>
<dbReference type="SMART" id="SM00879">
    <property type="entry name" value="Brix"/>
    <property type="match status" value="1"/>
</dbReference>
<dbReference type="InterPro" id="IPR006671">
    <property type="entry name" value="Cyclin_N"/>
</dbReference>
<name>A0A367KPR1_RHIST</name>
<dbReference type="STRING" id="4846.A0A367KPR1"/>
<dbReference type="SUPFAM" id="SSF52954">
    <property type="entry name" value="Class II aaRS ABD-related"/>
    <property type="match status" value="1"/>
</dbReference>
<evidence type="ECO:0000256" key="7">
    <source>
        <dbReference type="ARBA" id="ARBA00023127"/>
    </source>
</evidence>
<dbReference type="PANTHER" id="PTHR13634">
    <property type="entry name" value="RIBOSOME BIOGENESIS PROTEIN BRIX"/>
    <property type="match status" value="1"/>
</dbReference>
<evidence type="ECO:0000256" key="11">
    <source>
        <dbReference type="RuleBase" id="RU000383"/>
    </source>
</evidence>
<evidence type="ECO:0000313" key="15">
    <source>
        <dbReference type="Proteomes" id="UP000253551"/>
    </source>
</evidence>
<dbReference type="InterPro" id="IPR007109">
    <property type="entry name" value="Brix"/>
</dbReference>
<evidence type="ECO:0000256" key="6">
    <source>
        <dbReference type="ARBA" id="ARBA00023015"/>
    </source>
</evidence>
<dbReference type="CDD" id="cd20514">
    <property type="entry name" value="CYCLIN_CCNC_rpt2"/>
    <property type="match status" value="1"/>
</dbReference>